<dbReference type="AlphaFoldDB" id="F4WAJ7"/>
<feature type="region of interest" description="Disordered" evidence="5">
    <location>
        <begin position="156"/>
        <end position="176"/>
    </location>
</feature>
<organism evidence="8">
    <name type="scientific">Acromyrmex echinatior</name>
    <name type="common">Panamanian leafcutter ant</name>
    <name type="synonym">Acromyrmex octospinosus echinatior</name>
    <dbReference type="NCBI Taxonomy" id="103372"/>
    <lineage>
        <taxon>Eukaryota</taxon>
        <taxon>Metazoa</taxon>
        <taxon>Ecdysozoa</taxon>
        <taxon>Arthropoda</taxon>
        <taxon>Hexapoda</taxon>
        <taxon>Insecta</taxon>
        <taxon>Pterygota</taxon>
        <taxon>Neoptera</taxon>
        <taxon>Endopterygota</taxon>
        <taxon>Hymenoptera</taxon>
        <taxon>Apocrita</taxon>
        <taxon>Aculeata</taxon>
        <taxon>Formicoidea</taxon>
        <taxon>Formicidae</taxon>
        <taxon>Myrmicinae</taxon>
        <taxon>Acromyrmex</taxon>
    </lineage>
</organism>
<sequence length="250" mass="29139">MRRAENKNEIETDTDDDESITESETISTEKSSKNISTATAKLFCKWLPKKWVKLSFLLLNSVVLYLMCHSIALCAVFVCLTMSFPFFDMITKKIRDDMNNAIENYQSLDWAMKAWDNTHRYLKCCGIKSPKDWLDHQLSIPQSCCSVSPEQISEGGMRLDDRARSRGRLPEKRNEQRAGIRYSRRDFSEFRFRVLFRACKRGPEMYKKDRPCGLVGTCERVCLRQEELVLDRGLKLPRQHDTVKETVKTT</sequence>
<dbReference type="eggNOG" id="KOG3882">
    <property type="taxonomic scope" value="Eukaryota"/>
</dbReference>
<evidence type="ECO:0000313" key="8">
    <source>
        <dbReference type="Proteomes" id="UP000007755"/>
    </source>
</evidence>
<keyword evidence="2 6" id="KW-0812">Transmembrane</keyword>
<accession>F4WAJ7</accession>
<evidence type="ECO:0000313" key="7">
    <source>
        <dbReference type="EMBL" id="EGI68755.1"/>
    </source>
</evidence>
<protein>
    <recommendedName>
        <fullName evidence="9">CD63 antigen</fullName>
    </recommendedName>
</protein>
<dbReference type="Proteomes" id="UP000007755">
    <property type="component" value="Unassembled WGS sequence"/>
</dbReference>
<feature type="compositionally biased region" description="Basic and acidic residues" evidence="5">
    <location>
        <begin position="157"/>
        <end position="176"/>
    </location>
</feature>
<keyword evidence="3 6" id="KW-1133">Transmembrane helix</keyword>
<dbReference type="GO" id="GO:0016020">
    <property type="term" value="C:membrane"/>
    <property type="evidence" value="ECO:0007669"/>
    <property type="project" value="UniProtKB-SubCell"/>
</dbReference>
<evidence type="ECO:0000256" key="4">
    <source>
        <dbReference type="ARBA" id="ARBA00023136"/>
    </source>
</evidence>
<dbReference type="Pfam" id="PF00335">
    <property type="entry name" value="Tetraspanin"/>
    <property type="match status" value="1"/>
</dbReference>
<dbReference type="EMBL" id="GL888050">
    <property type="protein sequence ID" value="EGI68755.1"/>
    <property type="molecule type" value="Genomic_DNA"/>
</dbReference>
<evidence type="ECO:0000256" key="1">
    <source>
        <dbReference type="ARBA" id="ARBA00004141"/>
    </source>
</evidence>
<evidence type="ECO:0000256" key="3">
    <source>
        <dbReference type="ARBA" id="ARBA00022989"/>
    </source>
</evidence>
<keyword evidence="4 6" id="KW-0472">Membrane</keyword>
<reference evidence="7" key="1">
    <citation type="submission" date="2011-02" db="EMBL/GenBank/DDBJ databases">
        <title>The genome of the leaf-cutting ant Acromyrmex echinatior suggests key adaptations to social evolution and fungus farming.</title>
        <authorList>
            <person name="Nygaard S."/>
            <person name="Zhang G."/>
        </authorList>
    </citation>
    <scope>NUCLEOTIDE SEQUENCE</scope>
</reference>
<evidence type="ECO:0008006" key="9">
    <source>
        <dbReference type="Google" id="ProtNLM"/>
    </source>
</evidence>
<name>F4WAJ7_ACREC</name>
<feature type="compositionally biased region" description="Basic and acidic residues" evidence="5">
    <location>
        <begin position="1"/>
        <end position="10"/>
    </location>
</feature>
<feature type="region of interest" description="Disordered" evidence="5">
    <location>
        <begin position="1"/>
        <end position="26"/>
    </location>
</feature>
<dbReference type="SUPFAM" id="SSF48652">
    <property type="entry name" value="Tetraspanin"/>
    <property type="match status" value="1"/>
</dbReference>
<dbReference type="Gene3D" id="1.10.1450.10">
    <property type="entry name" value="Tetraspanin"/>
    <property type="match status" value="1"/>
</dbReference>
<dbReference type="OrthoDB" id="438211at2759"/>
<feature type="compositionally biased region" description="Acidic residues" evidence="5">
    <location>
        <begin position="11"/>
        <end position="21"/>
    </location>
</feature>
<comment type="subcellular location">
    <subcellularLocation>
        <location evidence="1">Membrane</location>
        <topology evidence="1">Multi-pass membrane protein</topology>
    </subcellularLocation>
</comment>
<feature type="transmembrane region" description="Helical" evidence="6">
    <location>
        <begin position="62"/>
        <end position="87"/>
    </location>
</feature>
<gene>
    <name evidence="7" type="ORF">G5I_02535</name>
</gene>
<dbReference type="InterPro" id="IPR008952">
    <property type="entry name" value="Tetraspanin_EC2_sf"/>
</dbReference>
<proteinExistence type="predicted"/>
<evidence type="ECO:0000256" key="5">
    <source>
        <dbReference type="SAM" id="MobiDB-lite"/>
    </source>
</evidence>
<keyword evidence="8" id="KW-1185">Reference proteome</keyword>
<dbReference type="InParanoid" id="F4WAJ7"/>
<dbReference type="CDD" id="cd03127">
    <property type="entry name" value="tetraspanin_LEL"/>
    <property type="match status" value="1"/>
</dbReference>
<evidence type="ECO:0000256" key="6">
    <source>
        <dbReference type="SAM" id="Phobius"/>
    </source>
</evidence>
<evidence type="ECO:0000256" key="2">
    <source>
        <dbReference type="ARBA" id="ARBA00022692"/>
    </source>
</evidence>
<dbReference type="InterPro" id="IPR018499">
    <property type="entry name" value="Tetraspanin/Peripherin"/>
</dbReference>